<evidence type="ECO:0008006" key="4">
    <source>
        <dbReference type="Google" id="ProtNLM"/>
    </source>
</evidence>
<dbReference type="RefSeq" id="WP_389835524.1">
    <property type="nucleotide sequence ID" value="NZ_JBIAJP010000021.1"/>
</dbReference>
<dbReference type="EMBL" id="JBIAJP010000021">
    <property type="protein sequence ID" value="MFF0009583.1"/>
    <property type="molecule type" value="Genomic_DNA"/>
</dbReference>
<keyword evidence="3" id="KW-1185">Reference proteome</keyword>
<name>A0ABW6N9X6_9ACTN</name>
<dbReference type="Proteomes" id="UP001601422">
    <property type="component" value="Unassembled WGS sequence"/>
</dbReference>
<gene>
    <name evidence="2" type="ORF">ACFYQT_40015</name>
</gene>
<accession>A0ABW6N9X6</accession>
<evidence type="ECO:0000256" key="1">
    <source>
        <dbReference type="SAM" id="MobiDB-lite"/>
    </source>
</evidence>
<comment type="caution">
    <text evidence="2">The sequence shown here is derived from an EMBL/GenBank/DDBJ whole genome shotgun (WGS) entry which is preliminary data.</text>
</comment>
<reference evidence="2 3" key="1">
    <citation type="submission" date="2024-10" db="EMBL/GenBank/DDBJ databases">
        <title>The Natural Products Discovery Center: Release of the First 8490 Sequenced Strains for Exploring Actinobacteria Biosynthetic Diversity.</title>
        <authorList>
            <person name="Kalkreuter E."/>
            <person name="Kautsar S.A."/>
            <person name="Yang D."/>
            <person name="Bader C.D."/>
            <person name="Teijaro C.N."/>
            <person name="Fluegel L."/>
            <person name="Davis C.M."/>
            <person name="Simpson J.R."/>
            <person name="Lauterbach L."/>
            <person name="Steele A.D."/>
            <person name="Gui C."/>
            <person name="Meng S."/>
            <person name="Li G."/>
            <person name="Viehrig K."/>
            <person name="Ye F."/>
            <person name="Su P."/>
            <person name="Kiefer A.F."/>
            <person name="Nichols A."/>
            <person name="Cepeda A.J."/>
            <person name="Yan W."/>
            <person name="Fan B."/>
            <person name="Jiang Y."/>
            <person name="Adhikari A."/>
            <person name="Zheng C.-J."/>
            <person name="Schuster L."/>
            <person name="Cowan T.M."/>
            <person name="Smanski M.J."/>
            <person name="Chevrette M.G."/>
            <person name="De Carvalho L.P.S."/>
            <person name="Shen B."/>
        </authorList>
    </citation>
    <scope>NUCLEOTIDE SEQUENCE [LARGE SCALE GENOMIC DNA]</scope>
    <source>
        <strain evidence="2 3">NPDC005497</strain>
    </source>
</reference>
<sequence length="176" mass="19485">MSSTTTWAAKQKRLDGMPKPTATLTMYDDPAVRDRYQAAKRTADRADEVLAGLPKDADKDARALLDKEARDAHAELEAATAERDAHTVVLTFQALERGQLEELLAKYPATEEDEEAGRDYHFDTFAPELIATASTDGMPVEYAAQALKTWSLGDSEDLWNAAWGVQRRKRTDLGKG</sequence>
<evidence type="ECO:0000313" key="2">
    <source>
        <dbReference type="EMBL" id="MFF0009583.1"/>
    </source>
</evidence>
<feature type="region of interest" description="Disordered" evidence="1">
    <location>
        <begin position="1"/>
        <end position="25"/>
    </location>
</feature>
<evidence type="ECO:0000313" key="3">
    <source>
        <dbReference type="Proteomes" id="UP001601422"/>
    </source>
</evidence>
<proteinExistence type="predicted"/>
<protein>
    <recommendedName>
        <fullName evidence="4">Tail assembly chaperone</fullName>
    </recommendedName>
</protein>
<organism evidence="2 3">
    <name type="scientific">Streptomyces tibetensis</name>
    <dbReference type="NCBI Taxonomy" id="2382123"/>
    <lineage>
        <taxon>Bacteria</taxon>
        <taxon>Bacillati</taxon>
        <taxon>Actinomycetota</taxon>
        <taxon>Actinomycetes</taxon>
        <taxon>Kitasatosporales</taxon>
        <taxon>Streptomycetaceae</taxon>
        <taxon>Streptomyces</taxon>
    </lineage>
</organism>